<dbReference type="SMART" id="SM00874">
    <property type="entry name" value="B5"/>
    <property type="match status" value="1"/>
</dbReference>
<dbReference type="Pfam" id="PF17759">
    <property type="entry name" value="tRNA_synthFbeta"/>
    <property type="match status" value="1"/>
</dbReference>
<dbReference type="Pfam" id="PF03147">
    <property type="entry name" value="FDX-ACB"/>
    <property type="match status" value="1"/>
</dbReference>
<dbReference type="InterPro" id="IPR005147">
    <property type="entry name" value="tRNA_synthase_B5-dom"/>
</dbReference>
<evidence type="ECO:0000256" key="7">
    <source>
        <dbReference type="ARBA" id="ARBA00022555"/>
    </source>
</evidence>
<dbReference type="NCBIfam" id="TIGR00472">
    <property type="entry name" value="pheT_bact"/>
    <property type="match status" value="1"/>
</dbReference>
<dbReference type="PANTHER" id="PTHR10947">
    <property type="entry name" value="PHENYLALANYL-TRNA SYNTHETASE BETA CHAIN AND LEUCINE-RICH REPEAT-CONTAINING PROTEIN 47"/>
    <property type="match status" value="1"/>
</dbReference>
<comment type="subunit">
    <text evidence="4">Tetramer of two alpha and two beta subunits.</text>
</comment>
<dbReference type="GO" id="GO:0006432">
    <property type="term" value="P:phenylalanyl-tRNA aminoacylation"/>
    <property type="evidence" value="ECO:0007669"/>
    <property type="project" value="InterPro"/>
</dbReference>
<dbReference type="PANTHER" id="PTHR10947:SF0">
    <property type="entry name" value="PHENYLALANINE--TRNA LIGASE BETA SUBUNIT"/>
    <property type="match status" value="1"/>
</dbReference>
<evidence type="ECO:0000256" key="6">
    <source>
        <dbReference type="ARBA" id="ARBA00022490"/>
    </source>
</evidence>
<dbReference type="Pfam" id="PF03484">
    <property type="entry name" value="B5"/>
    <property type="match status" value="1"/>
</dbReference>
<evidence type="ECO:0000313" key="20">
    <source>
        <dbReference type="EMBL" id="SVA18578.1"/>
    </source>
</evidence>
<evidence type="ECO:0000256" key="12">
    <source>
        <dbReference type="ARBA" id="ARBA00022842"/>
    </source>
</evidence>
<dbReference type="InterPro" id="IPR005121">
    <property type="entry name" value="Fdx_antiC-bd"/>
</dbReference>
<comment type="similarity">
    <text evidence="3">Belongs to the phenylalanyl-tRNA synthetase beta subunit family. Type 1 subfamily.</text>
</comment>
<dbReference type="Gene3D" id="3.30.70.380">
    <property type="entry name" value="Ferrodoxin-fold anticodon-binding domain"/>
    <property type="match status" value="1"/>
</dbReference>
<evidence type="ECO:0000256" key="10">
    <source>
        <dbReference type="ARBA" id="ARBA00022741"/>
    </source>
</evidence>
<evidence type="ECO:0000256" key="9">
    <source>
        <dbReference type="ARBA" id="ARBA00022723"/>
    </source>
</evidence>
<evidence type="ECO:0000256" key="13">
    <source>
        <dbReference type="ARBA" id="ARBA00022884"/>
    </source>
</evidence>
<dbReference type="Pfam" id="PF03483">
    <property type="entry name" value="B3_4"/>
    <property type="match status" value="1"/>
</dbReference>
<dbReference type="InterPro" id="IPR009061">
    <property type="entry name" value="DNA-bd_dom_put_sf"/>
</dbReference>
<keyword evidence="11" id="KW-0067">ATP-binding</keyword>
<keyword evidence="14" id="KW-0648">Protein biosynthesis</keyword>
<evidence type="ECO:0000256" key="16">
    <source>
        <dbReference type="ARBA" id="ARBA00033189"/>
    </source>
</evidence>
<keyword evidence="10" id="KW-0547">Nucleotide-binding</keyword>
<dbReference type="InterPro" id="IPR036690">
    <property type="entry name" value="Fdx_antiC-bd_sf"/>
</dbReference>
<keyword evidence="13" id="KW-0694">RNA-binding</keyword>
<feature type="domain" description="B5" evidence="19">
    <location>
        <begin position="297"/>
        <end position="374"/>
    </location>
</feature>
<evidence type="ECO:0000259" key="19">
    <source>
        <dbReference type="PROSITE" id="PS51483"/>
    </source>
</evidence>
<keyword evidence="7" id="KW-0820">tRNA-binding</keyword>
<reference evidence="20" key="1">
    <citation type="submission" date="2018-05" db="EMBL/GenBank/DDBJ databases">
        <authorList>
            <person name="Lanie J.A."/>
            <person name="Ng W.-L."/>
            <person name="Kazmierczak K.M."/>
            <person name="Andrzejewski T.M."/>
            <person name="Davidsen T.M."/>
            <person name="Wayne K.J."/>
            <person name="Tettelin H."/>
            <person name="Glass J.I."/>
            <person name="Rusch D."/>
            <person name="Podicherti R."/>
            <person name="Tsui H.-C.T."/>
            <person name="Winkler M.E."/>
        </authorList>
    </citation>
    <scope>NUCLEOTIDE SEQUENCE</scope>
</reference>
<evidence type="ECO:0000256" key="14">
    <source>
        <dbReference type="ARBA" id="ARBA00022917"/>
    </source>
</evidence>
<dbReference type="PROSITE" id="PS51483">
    <property type="entry name" value="B5"/>
    <property type="match status" value="1"/>
</dbReference>
<evidence type="ECO:0000256" key="17">
    <source>
        <dbReference type="ARBA" id="ARBA00049255"/>
    </source>
</evidence>
<proteinExistence type="inferred from homology"/>
<dbReference type="InterPro" id="IPR020825">
    <property type="entry name" value="Phe-tRNA_synthase-like_B3/B4"/>
</dbReference>
<dbReference type="SMART" id="SM00896">
    <property type="entry name" value="FDX-ACB"/>
    <property type="match status" value="1"/>
</dbReference>
<keyword evidence="12" id="KW-0460">Magnesium</keyword>
<keyword evidence="9" id="KW-0479">Metal-binding</keyword>
<evidence type="ECO:0000256" key="2">
    <source>
        <dbReference type="ARBA" id="ARBA00004496"/>
    </source>
</evidence>
<dbReference type="AlphaFoldDB" id="A0A381TSW3"/>
<dbReference type="GO" id="GO:0000287">
    <property type="term" value="F:magnesium ion binding"/>
    <property type="evidence" value="ECO:0007669"/>
    <property type="project" value="InterPro"/>
</dbReference>
<dbReference type="GO" id="GO:0005524">
    <property type="term" value="F:ATP binding"/>
    <property type="evidence" value="ECO:0007669"/>
    <property type="project" value="UniProtKB-KW"/>
</dbReference>
<dbReference type="FunFam" id="3.30.70.380:FF:000001">
    <property type="entry name" value="Phenylalanine--tRNA ligase beta subunit"/>
    <property type="match status" value="1"/>
</dbReference>
<dbReference type="InterPro" id="IPR005146">
    <property type="entry name" value="B3/B4_tRNA-bd"/>
</dbReference>
<evidence type="ECO:0000256" key="3">
    <source>
        <dbReference type="ARBA" id="ARBA00008653"/>
    </source>
</evidence>
<evidence type="ECO:0000256" key="4">
    <source>
        <dbReference type="ARBA" id="ARBA00011209"/>
    </source>
</evidence>
<dbReference type="FunFam" id="3.30.56.10:FF:000001">
    <property type="entry name" value="Phenylalanine--tRNA ligase beta subunit"/>
    <property type="match status" value="1"/>
</dbReference>
<keyword evidence="6" id="KW-0963">Cytoplasm</keyword>
<dbReference type="Gene3D" id="3.30.56.10">
    <property type="match status" value="2"/>
</dbReference>
<dbReference type="Gene3D" id="3.50.40.10">
    <property type="entry name" value="Phenylalanyl-trna Synthetase, Chain B, domain 3"/>
    <property type="match status" value="1"/>
</dbReference>
<dbReference type="EMBL" id="UINC01005031">
    <property type="protein sequence ID" value="SVA18578.1"/>
    <property type="molecule type" value="Genomic_DNA"/>
</dbReference>
<dbReference type="SUPFAM" id="SSF46955">
    <property type="entry name" value="Putative DNA-binding domain"/>
    <property type="match status" value="2"/>
</dbReference>
<comment type="cofactor">
    <cofactor evidence="1">
        <name>Mg(2+)</name>
        <dbReference type="ChEBI" id="CHEBI:18420"/>
    </cofactor>
</comment>
<evidence type="ECO:0000256" key="15">
    <source>
        <dbReference type="ARBA" id="ARBA00023146"/>
    </source>
</evidence>
<dbReference type="FunFam" id="3.50.40.10:FF:000001">
    <property type="entry name" value="Phenylalanine--tRNA ligase beta subunit"/>
    <property type="match status" value="1"/>
</dbReference>
<dbReference type="PROSITE" id="PS51447">
    <property type="entry name" value="FDX_ACB"/>
    <property type="match status" value="1"/>
</dbReference>
<dbReference type="GO" id="GO:0009328">
    <property type="term" value="C:phenylalanine-tRNA ligase complex"/>
    <property type="evidence" value="ECO:0007669"/>
    <property type="project" value="TreeGrafter"/>
</dbReference>
<dbReference type="SUPFAM" id="SSF56037">
    <property type="entry name" value="PheT/TilS domain"/>
    <property type="match status" value="1"/>
</dbReference>
<dbReference type="SUPFAM" id="SSF54991">
    <property type="entry name" value="Anticodon-binding domain of PheRS"/>
    <property type="match status" value="1"/>
</dbReference>
<protein>
    <recommendedName>
        <fullName evidence="5">phenylalanine--tRNA ligase</fullName>
        <ecNumber evidence="5">6.1.1.20</ecNumber>
    </recommendedName>
    <alternativeName>
        <fullName evidence="16">Phenylalanyl-tRNA synthetase beta subunit</fullName>
    </alternativeName>
</protein>
<dbReference type="InterPro" id="IPR004532">
    <property type="entry name" value="Phe-tRNA-ligase_IIc_bsu_bact"/>
</dbReference>
<organism evidence="20">
    <name type="scientific">marine metagenome</name>
    <dbReference type="NCBI Taxonomy" id="408172"/>
    <lineage>
        <taxon>unclassified sequences</taxon>
        <taxon>metagenomes</taxon>
        <taxon>ecological metagenomes</taxon>
    </lineage>
</organism>
<dbReference type="HAMAP" id="MF_00283">
    <property type="entry name" value="Phe_tRNA_synth_beta1"/>
    <property type="match status" value="1"/>
</dbReference>
<dbReference type="InterPro" id="IPR041616">
    <property type="entry name" value="PheRS_beta_core"/>
</dbReference>
<evidence type="ECO:0000256" key="5">
    <source>
        <dbReference type="ARBA" id="ARBA00012814"/>
    </source>
</evidence>
<evidence type="ECO:0000259" key="18">
    <source>
        <dbReference type="PROSITE" id="PS51447"/>
    </source>
</evidence>
<dbReference type="GO" id="GO:0004826">
    <property type="term" value="F:phenylalanine-tRNA ligase activity"/>
    <property type="evidence" value="ECO:0007669"/>
    <property type="project" value="UniProtKB-EC"/>
</dbReference>
<dbReference type="Gene3D" id="3.30.930.10">
    <property type="entry name" value="Bira Bifunctional Protein, Domain 2"/>
    <property type="match status" value="1"/>
</dbReference>
<keyword evidence="15" id="KW-0030">Aminoacyl-tRNA synthetase</keyword>
<evidence type="ECO:0000256" key="8">
    <source>
        <dbReference type="ARBA" id="ARBA00022598"/>
    </source>
</evidence>
<evidence type="ECO:0000256" key="1">
    <source>
        <dbReference type="ARBA" id="ARBA00001946"/>
    </source>
</evidence>
<comment type="catalytic activity">
    <reaction evidence="17">
        <text>tRNA(Phe) + L-phenylalanine + ATP = L-phenylalanyl-tRNA(Phe) + AMP + diphosphate + H(+)</text>
        <dbReference type="Rhea" id="RHEA:19413"/>
        <dbReference type="Rhea" id="RHEA-COMP:9668"/>
        <dbReference type="Rhea" id="RHEA-COMP:9699"/>
        <dbReference type="ChEBI" id="CHEBI:15378"/>
        <dbReference type="ChEBI" id="CHEBI:30616"/>
        <dbReference type="ChEBI" id="CHEBI:33019"/>
        <dbReference type="ChEBI" id="CHEBI:58095"/>
        <dbReference type="ChEBI" id="CHEBI:78442"/>
        <dbReference type="ChEBI" id="CHEBI:78531"/>
        <dbReference type="ChEBI" id="CHEBI:456215"/>
        <dbReference type="EC" id="6.1.1.20"/>
    </reaction>
</comment>
<dbReference type="SMART" id="SM00873">
    <property type="entry name" value="B3_4"/>
    <property type="match status" value="1"/>
</dbReference>
<dbReference type="EC" id="6.1.1.20" evidence="5"/>
<keyword evidence="8" id="KW-0436">Ligase</keyword>
<dbReference type="InterPro" id="IPR045060">
    <property type="entry name" value="Phe-tRNA-ligase_IIc_bsu"/>
</dbReference>
<dbReference type="SUPFAM" id="SSF55681">
    <property type="entry name" value="Class II aaRS and biotin synthetases"/>
    <property type="match status" value="1"/>
</dbReference>
<name>A0A381TSW3_9ZZZZ</name>
<evidence type="ECO:0000256" key="11">
    <source>
        <dbReference type="ARBA" id="ARBA00022840"/>
    </source>
</evidence>
<accession>A0A381TSW3</accession>
<sequence length="698" mass="77109">MKIQLDWLREYVDFDLSAEELGHLLTMAGLEIEAQETVELSDGTKTEVLELNVTPNRGYCLNYFGVAREVAGLIGKSFKRPDYEAELEKSWGTDSVEEVLNVDNREPALCLRYSGIVIENIKPGPSPKWLVDRLTAIGLRSVNNVVDITNFVLMEYGQPLHAFDKDSLEGSSITVRRGKAGEAFTSIDGSDLKLGQDALVIADANKAVALAGIMGGANSQVTESTRHIVLESASFNSVMVRKGSKKYGVRSDSSIRFERGVDIQGVVSAQARAALLIRKLAGGAIRKGRIDVYPTPQPIRSVSLRVSRLNEVLGCSLSVERIEDCLSRLALNVSTLKDDETFDVEIPSTRPFLTREIDLIEEVARLNGFDKIRVTSPSARISPVRSTPKQSAVCSVKSLLSGMGFSEVITYSFIDAAGAKKFQSAFSTAVEADAISLNNPISTDMGIMRPSLLPGLIQSAIRNFSKGQKHVRIFEFGNVFMRGKQGEREERMVVSAFVSGVHENNVWEQTGKSYDYFDLKGSLDSVGRCLKLKLIEQPELERSFMLKSRSVGLTVDAQDCGYLGELSPGIVRQYELPRHCVVFELDFDRLVHALPKQAKFSPLPRFPETFRDISILIDKAVTSGQVIDKINQAGGLLLRKVELYDHFEGDKIQEGKKSLTYALAFQSSDRTLADEEVNPVFEKIVKTLSSQLGAMLRE</sequence>
<dbReference type="InterPro" id="IPR045864">
    <property type="entry name" value="aa-tRNA-synth_II/BPL/LPL"/>
</dbReference>
<feature type="domain" description="FDX-ACB" evidence="18">
    <location>
        <begin position="604"/>
        <end position="697"/>
    </location>
</feature>
<dbReference type="GO" id="GO:0000049">
    <property type="term" value="F:tRNA binding"/>
    <property type="evidence" value="ECO:0007669"/>
    <property type="project" value="UniProtKB-KW"/>
</dbReference>
<gene>
    <name evidence="20" type="ORF">METZ01_LOCUS71432</name>
</gene>
<comment type="subcellular location">
    <subcellularLocation>
        <location evidence="2">Cytoplasm</location>
    </subcellularLocation>
</comment>
<dbReference type="CDD" id="cd00769">
    <property type="entry name" value="PheRS_beta_core"/>
    <property type="match status" value="1"/>
</dbReference>